<dbReference type="OrthoDB" id="1917005at2759"/>
<dbReference type="SUPFAM" id="SSF47676">
    <property type="entry name" value="Conserved domain common to transcription factors TFIIS, elongin A, CRSP70"/>
    <property type="match status" value="1"/>
</dbReference>
<dbReference type="EMBL" id="CM035407">
    <property type="protein sequence ID" value="KAH7443318.1"/>
    <property type="molecule type" value="Genomic_DNA"/>
</dbReference>
<dbReference type="Gene3D" id="1.20.930.10">
    <property type="entry name" value="Conserved domain common to transcription factors TFIIS, elongin A, CRSP70"/>
    <property type="match status" value="1"/>
</dbReference>
<dbReference type="Proteomes" id="UP000825935">
    <property type="component" value="Chromosome 2"/>
</dbReference>
<feature type="compositionally biased region" description="Basic and acidic residues" evidence="4">
    <location>
        <begin position="41"/>
        <end position="63"/>
    </location>
</feature>
<comment type="caution">
    <text evidence="6">The sequence shown here is derived from an EMBL/GenBank/DDBJ whole genome shotgun (WGS) entry which is preliminary data.</text>
</comment>
<evidence type="ECO:0000259" key="5">
    <source>
        <dbReference type="PROSITE" id="PS51319"/>
    </source>
</evidence>
<evidence type="ECO:0000256" key="1">
    <source>
        <dbReference type="ARBA" id="ARBA00004123"/>
    </source>
</evidence>
<dbReference type="PROSITE" id="PS51319">
    <property type="entry name" value="TFIIS_N"/>
    <property type="match status" value="1"/>
</dbReference>
<comment type="subcellular location">
    <subcellularLocation>
        <location evidence="1 3">Nucleus</location>
    </subcellularLocation>
</comment>
<reference evidence="6" key="1">
    <citation type="submission" date="2021-08" db="EMBL/GenBank/DDBJ databases">
        <title>WGS assembly of Ceratopteris richardii.</title>
        <authorList>
            <person name="Marchant D.B."/>
            <person name="Chen G."/>
            <person name="Jenkins J."/>
            <person name="Shu S."/>
            <person name="Leebens-Mack J."/>
            <person name="Grimwood J."/>
            <person name="Schmutz J."/>
            <person name="Soltis P."/>
            <person name="Soltis D."/>
            <person name="Chen Z.-H."/>
        </authorList>
    </citation>
    <scope>NUCLEOTIDE SEQUENCE</scope>
    <source>
        <strain evidence="6">Whitten #5841</strain>
        <tissue evidence="6">Leaf</tissue>
    </source>
</reference>
<feature type="compositionally biased region" description="Basic and acidic residues" evidence="4">
    <location>
        <begin position="286"/>
        <end position="299"/>
    </location>
</feature>
<keyword evidence="7" id="KW-1185">Reference proteome</keyword>
<dbReference type="InterPro" id="IPR017923">
    <property type="entry name" value="TFIIS_N"/>
</dbReference>
<accession>A0A8T2VC20</accession>
<evidence type="ECO:0000256" key="4">
    <source>
        <dbReference type="SAM" id="MobiDB-lite"/>
    </source>
</evidence>
<evidence type="ECO:0000256" key="3">
    <source>
        <dbReference type="PROSITE-ProRule" id="PRU00649"/>
    </source>
</evidence>
<protein>
    <recommendedName>
        <fullName evidence="5">TFIIS N-terminal domain-containing protein</fullName>
    </recommendedName>
</protein>
<proteinExistence type="predicted"/>
<evidence type="ECO:0000313" key="6">
    <source>
        <dbReference type="EMBL" id="KAH7443313.1"/>
    </source>
</evidence>
<dbReference type="EMBL" id="CM035407">
    <property type="protein sequence ID" value="KAH7443313.1"/>
    <property type="molecule type" value="Genomic_DNA"/>
</dbReference>
<evidence type="ECO:0000256" key="2">
    <source>
        <dbReference type="ARBA" id="ARBA00023242"/>
    </source>
</evidence>
<dbReference type="InterPro" id="IPR035441">
    <property type="entry name" value="TFIIS/LEDGF_dom_sf"/>
</dbReference>
<keyword evidence="2 3" id="KW-0539">Nucleus</keyword>
<dbReference type="AlphaFoldDB" id="A0A8T2VC20"/>
<feature type="region of interest" description="Disordered" evidence="4">
    <location>
        <begin position="577"/>
        <end position="597"/>
    </location>
</feature>
<dbReference type="Pfam" id="PF08711">
    <property type="entry name" value="Med26"/>
    <property type="match status" value="1"/>
</dbReference>
<feature type="region of interest" description="Disordered" evidence="4">
    <location>
        <begin position="263"/>
        <end position="334"/>
    </location>
</feature>
<sequence>MQEAGDAQHKPGASPQSKAPGDSVESLDSSCISSAKSKKRERLDQSTKAGKKDQFVEEDTNPQKRECLEKLDDEGRVLSSSASVNQLISKMKQEKSSSLQRIMVSNVLVGTMNEEYLKEFVQLGGVTIMEEWIQEWYRMRSSDASTTDGDNRSDEEMSLILQALEKLPIGLKTLKDCTIGKSVKQLRNAKNCEIQKKAKKLVDTWRKRVDLEMEQENILPTVANEQTSQMISQLCPADSGSGRPVVAVSPIINSLEFIHSQGADTSSEAQNIEPIRPDVSNSDTSPIEHVKSAEKDPNKKTARLSGSSSTSTLGHSPAKKLKHSTGVTSDKDSKDDVLNAADCQKVKEKDQKCEGINNHAVNDTAVPKTNEYRKKLRSGSSSALNSQNVTHAVTSHSNAAQPRDSMDAKVVSVKCSQVSHPLGGESLEPFHVNSKDAVDKGERVKDSLPEDAGLGTVNQHCQLSQSSCIEKHKVSCQKVSTMMGKTSPAAALRQGDTNLHSMSNLLSQQAHNSSDGKEVLAQHSVKNMRSETNYSGDGVQKLSTKADANPSNRDPAYGFPETVGLANVASNREITSTDCEGPSFSHSIQKSGQDSNVNSMQNEGNAHHTIDPVVHGTASTCDGAPYSENPIIAQNTGNESISVDAPDDCINVGNDIVLKTSSAASDNKTIDNTSEAERVHMKSNRGLGGAQPCHDFDLNEDLVTDEFFPNVQESCDQLLSSISTVSVKASCTLSAPIAVSAATRGAFIPPINASCKSDIGWTGSAATSAFRPAEPRHTPAKMQTTLSSSTDEARNVNNFDLNVADQDDLEECPPLSGHAMQGAQLDLNCVGEEMQSSTAFSDLSNSQHLQAGSPQKLTEKRAVLDFDLNEQLDEVKQEQEFLAASAPAKYVHPASFAALNGYVTFGKDATWHAAEGACYSTTSANGSRIELFPSCPSSQPVAVGPRQVAPASILPSPMPIYSQTAPFYGGPSSTPFPSSLSYNPMIVMPDTTYMASKGMPGTITSTGARSRVETSVRPASLPSIDDFRCSNGLYAWRRSPQDLYANPGVTTISYNDPSVGERELAVNCDRSTSLEEQMRLFQQAAIPVTSLKRREPEFFSGLKQTWH</sequence>
<gene>
    <name evidence="6" type="ORF">KP509_02G029300</name>
</gene>
<dbReference type="InterPro" id="IPR003617">
    <property type="entry name" value="TFIIS/CRSP70_N_sub"/>
</dbReference>
<feature type="compositionally biased region" description="Low complexity" evidence="4">
    <location>
        <begin position="304"/>
        <end position="314"/>
    </location>
</feature>
<dbReference type="OMA" id="HIVISEC"/>
<feature type="region of interest" description="Disordered" evidence="4">
    <location>
        <begin position="1"/>
        <end position="63"/>
    </location>
</feature>
<dbReference type="PANTHER" id="PTHR46548">
    <property type="entry name" value="BAH AND TFIIS DOMAIN-CONTAINING PROTEIN-RELATED"/>
    <property type="match status" value="1"/>
</dbReference>
<feature type="domain" description="TFIIS N-terminal" evidence="5">
    <location>
        <begin position="140"/>
        <end position="212"/>
    </location>
</feature>
<dbReference type="SMART" id="SM00509">
    <property type="entry name" value="TFS2N"/>
    <property type="match status" value="1"/>
</dbReference>
<dbReference type="GO" id="GO:0005634">
    <property type="term" value="C:nucleus"/>
    <property type="evidence" value="ECO:0007669"/>
    <property type="project" value="UniProtKB-SubCell"/>
</dbReference>
<name>A0A8T2VC20_CERRI</name>
<dbReference type="PANTHER" id="PTHR46548:SF1">
    <property type="entry name" value="BAH AND TFIIS DOMAIN-CONTAINING PROTEIN-RELATED"/>
    <property type="match status" value="1"/>
</dbReference>
<dbReference type="EMBL" id="CM035407">
    <property type="protein sequence ID" value="KAH7443311.1"/>
    <property type="molecule type" value="Genomic_DNA"/>
</dbReference>
<evidence type="ECO:0000313" key="7">
    <source>
        <dbReference type="Proteomes" id="UP000825935"/>
    </source>
</evidence>
<feature type="compositionally biased region" description="Polar residues" evidence="4">
    <location>
        <begin position="26"/>
        <end position="35"/>
    </location>
</feature>
<organism evidence="6 7">
    <name type="scientific">Ceratopteris richardii</name>
    <name type="common">Triangle waterfern</name>
    <dbReference type="NCBI Taxonomy" id="49495"/>
    <lineage>
        <taxon>Eukaryota</taxon>
        <taxon>Viridiplantae</taxon>
        <taxon>Streptophyta</taxon>
        <taxon>Embryophyta</taxon>
        <taxon>Tracheophyta</taxon>
        <taxon>Polypodiopsida</taxon>
        <taxon>Polypodiidae</taxon>
        <taxon>Polypodiales</taxon>
        <taxon>Pteridineae</taxon>
        <taxon>Pteridaceae</taxon>
        <taxon>Parkerioideae</taxon>
        <taxon>Ceratopteris</taxon>
    </lineage>
</organism>
<dbReference type="CDD" id="cd00183">
    <property type="entry name" value="TFIIS_I"/>
    <property type="match status" value="1"/>
</dbReference>
<dbReference type="EMBL" id="CM035407">
    <property type="protein sequence ID" value="KAH7443312.1"/>
    <property type="molecule type" value="Genomic_DNA"/>
</dbReference>